<dbReference type="Proteomes" id="UP000298030">
    <property type="component" value="Unassembled WGS sequence"/>
</dbReference>
<dbReference type="Pfam" id="PF12770">
    <property type="entry name" value="CHAT"/>
    <property type="match status" value="1"/>
</dbReference>
<feature type="domain" description="CHAT" evidence="2">
    <location>
        <begin position="13"/>
        <end position="123"/>
    </location>
</feature>
<dbReference type="EMBL" id="QPFP01000475">
    <property type="protein sequence ID" value="TEB10250.1"/>
    <property type="molecule type" value="Genomic_DNA"/>
</dbReference>
<proteinExistence type="predicted"/>
<feature type="region of interest" description="Disordered" evidence="1">
    <location>
        <begin position="198"/>
        <end position="217"/>
    </location>
</feature>
<dbReference type="InterPro" id="IPR024983">
    <property type="entry name" value="CHAT_dom"/>
</dbReference>
<evidence type="ECO:0000313" key="3">
    <source>
        <dbReference type="EMBL" id="TEB10250.1"/>
    </source>
</evidence>
<dbReference type="Gene3D" id="3.40.50.1460">
    <property type="match status" value="1"/>
</dbReference>
<dbReference type="OrthoDB" id="10255174at2759"/>
<evidence type="ECO:0000259" key="2">
    <source>
        <dbReference type="Pfam" id="PF12770"/>
    </source>
</evidence>
<dbReference type="AlphaFoldDB" id="A0A4Y7RNB6"/>
<evidence type="ECO:0000256" key="1">
    <source>
        <dbReference type="SAM" id="MobiDB-lite"/>
    </source>
</evidence>
<protein>
    <recommendedName>
        <fullName evidence="2">CHAT domain-containing protein</fullName>
    </recommendedName>
</protein>
<feature type="region of interest" description="Disordered" evidence="1">
    <location>
        <begin position="278"/>
        <end position="300"/>
    </location>
</feature>
<organism evidence="3 4">
    <name type="scientific">Coprinellus micaceus</name>
    <name type="common">Glistening ink-cap mushroom</name>
    <name type="synonym">Coprinus micaceus</name>
    <dbReference type="NCBI Taxonomy" id="71717"/>
    <lineage>
        <taxon>Eukaryota</taxon>
        <taxon>Fungi</taxon>
        <taxon>Dikarya</taxon>
        <taxon>Basidiomycota</taxon>
        <taxon>Agaricomycotina</taxon>
        <taxon>Agaricomycetes</taxon>
        <taxon>Agaricomycetidae</taxon>
        <taxon>Agaricales</taxon>
        <taxon>Agaricineae</taxon>
        <taxon>Psathyrellaceae</taxon>
        <taxon>Coprinellus</taxon>
    </lineage>
</organism>
<dbReference type="STRING" id="71717.A0A4Y7RNB6"/>
<sequence>MLESPTANDMRALLVGIDEFPSGEFGKLTKSASNVKNIASYLRDTLFVPNGQIKTLVNAEATKEEILKALNAFHEGPVAEGAPILIYFATHGCLDGARKRTYLIPHRDDEKLIKEDLKELAISYSSIVDILQRVANLKKTENITLILECQHAKDMGLNTKFSTAEVLVGHPSHILLAGEGSGGPPSRKPTADLLGVFPTKKDPEHGNNPSDAGNAGTEGRFTEALLQILTSPEFSDRLPTMTYKDLVESINNQSTEKLLRRLLKSLIQVMRLLRWDAQDSGPASPVSETDPEKSMSQPGPSLNAFCTTIYENRLLFNGLFSRKLTDKSSSPVITVSYHDRVGDSSSAPSSPS</sequence>
<accession>A0A4Y7RNB6</accession>
<name>A0A4Y7RNB6_COPMI</name>
<keyword evidence="4" id="KW-1185">Reference proteome</keyword>
<evidence type="ECO:0000313" key="4">
    <source>
        <dbReference type="Proteomes" id="UP000298030"/>
    </source>
</evidence>
<reference evidence="3 4" key="1">
    <citation type="journal article" date="2019" name="Nat. Ecol. Evol.">
        <title>Megaphylogeny resolves global patterns of mushroom evolution.</title>
        <authorList>
            <person name="Varga T."/>
            <person name="Krizsan K."/>
            <person name="Foldi C."/>
            <person name="Dima B."/>
            <person name="Sanchez-Garcia M."/>
            <person name="Sanchez-Ramirez S."/>
            <person name="Szollosi G.J."/>
            <person name="Szarkandi J.G."/>
            <person name="Papp V."/>
            <person name="Albert L."/>
            <person name="Andreopoulos W."/>
            <person name="Angelini C."/>
            <person name="Antonin V."/>
            <person name="Barry K.W."/>
            <person name="Bougher N.L."/>
            <person name="Buchanan P."/>
            <person name="Buyck B."/>
            <person name="Bense V."/>
            <person name="Catcheside P."/>
            <person name="Chovatia M."/>
            <person name="Cooper J."/>
            <person name="Damon W."/>
            <person name="Desjardin D."/>
            <person name="Finy P."/>
            <person name="Geml J."/>
            <person name="Haridas S."/>
            <person name="Hughes K."/>
            <person name="Justo A."/>
            <person name="Karasinski D."/>
            <person name="Kautmanova I."/>
            <person name="Kiss B."/>
            <person name="Kocsube S."/>
            <person name="Kotiranta H."/>
            <person name="LaButti K.M."/>
            <person name="Lechner B.E."/>
            <person name="Liimatainen K."/>
            <person name="Lipzen A."/>
            <person name="Lukacs Z."/>
            <person name="Mihaltcheva S."/>
            <person name="Morgado L.N."/>
            <person name="Niskanen T."/>
            <person name="Noordeloos M.E."/>
            <person name="Ohm R.A."/>
            <person name="Ortiz-Santana B."/>
            <person name="Ovrebo C."/>
            <person name="Racz N."/>
            <person name="Riley R."/>
            <person name="Savchenko A."/>
            <person name="Shiryaev A."/>
            <person name="Soop K."/>
            <person name="Spirin V."/>
            <person name="Szebenyi C."/>
            <person name="Tomsovsky M."/>
            <person name="Tulloss R.E."/>
            <person name="Uehling J."/>
            <person name="Grigoriev I.V."/>
            <person name="Vagvolgyi C."/>
            <person name="Papp T."/>
            <person name="Martin F.M."/>
            <person name="Miettinen O."/>
            <person name="Hibbett D.S."/>
            <person name="Nagy L.G."/>
        </authorList>
    </citation>
    <scope>NUCLEOTIDE SEQUENCE [LARGE SCALE GENOMIC DNA]</scope>
    <source>
        <strain evidence="3 4">FP101781</strain>
    </source>
</reference>
<gene>
    <name evidence="3" type="ORF">FA13DRAFT_1806358</name>
</gene>
<comment type="caution">
    <text evidence="3">The sequence shown here is derived from an EMBL/GenBank/DDBJ whole genome shotgun (WGS) entry which is preliminary data.</text>
</comment>